<reference evidence="2" key="1">
    <citation type="submission" date="2020-06" db="EMBL/GenBank/DDBJ databases">
        <title>Unique genomic features of the anaerobic methanotrophic archaea.</title>
        <authorList>
            <person name="Chadwick G.L."/>
            <person name="Skennerton C.T."/>
            <person name="Laso-Perez R."/>
            <person name="Leu A.O."/>
            <person name="Speth D.R."/>
            <person name="Yu H."/>
            <person name="Morgan-Lang C."/>
            <person name="Hatzenpichler R."/>
            <person name="Goudeau D."/>
            <person name="Malmstrom R."/>
            <person name="Brazelton W.J."/>
            <person name="Woyke T."/>
            <person name="Hallam S.J."/>
            <person name="Tyson G.W."/>
            <person name="Wegener G."/>
            <person name="Boetius A."/>
            <person name="Orphan V."/>
        </authorList>
    </citation>
    <scope>NUCLEOTIDE SEQUENCE</scope>
</reference>
<accession>A0A7G9Y7T8</accession>
<keyword evidence="1" id="KW-0472">Membrane</keyword>
<dbReference type="EMBL" id="MT631038">
    <property type="protein sequence ID" value="QNO44889.1"/>
    <property type="molecule type" value="Genomic_DNA"/>
</dbReference>
<gene>
    <name evidence="3" type="ORF">GGFKAAOC_00001</name>
    <name evidence="2" type="ORF">NKAHAHGG_00001</name>
</gene>
<evidence type="ECO:0000313" key="3">
    <source>
        <dbReference type="EMBL" id="QNO44889.1"/>
    </source>
</evidence>
<keyword evidence="1" id="KW-1133">Transmembrane helix</keyword>
<dbReference type="AlphaFoldDB" id="A0A7G9Y7T8"/>
<keyword evidence="1" id="KW-0812">Transmembrane</keyword>
<feature type="transmembrane region" description="Helical" evidence="1">
    <location>
        <begin position="15"/>
        <end position="32"/>
    </location>
</feature>
<evidence type="ECO:0000256" key="1">
    <source>
        <dbReference type="SAM" id="Phobius"/>
    </source>
</evidence>
<evidence type="ECO:0000313" key="2">
    <source>
        <dbReference type="EMBL" id="QNO44072.1"/>
    </source>
</evidence>
<sequence>MALGFTVTEDTREPIFIYSRSSLIAIVSYLLSGKVHNIVYIKKLNTSFTLQV</sequence>
<organism evidence="2">
    <name type="scientific">Candidatus Methanogaster sp. ANME-2c ERB4</name>
    <dbReference type="NCBI Taxonomy" id="2759911"/>
    <lineage>
        <taxon>Archaea</taxon>
        <taxon>Methanobacteriati</taxon>
        <taxon>Methanobacteriota</taxon>
        <taxon>Stenosarchaea group</taxon>
        <taxon>Methanomicrobia</taxon>
        <taxon>Methanosarcinales</taxon>
        <taxon>ANME-2 cluster</taxon>
        <taxon>Candidatus Methanogasteraceae</taxon>
        <taxon>Candidatus Methanogaster</taxon>
    </lineage>
</organism>
<name>A0A7G9Y7T8_9EURY</name>
<proteinExistence type="predicted"/>
<protein>
    <submittedName>
        <fullName evidence="2">Uncharacterized protein</fullName>
    </submittedName>
</protein>
<dbReference type="EMBL" id="MT630901">
    <property type="protein sequence ID" value="QNO44072.1"/>
    <property type="molecule type" value="Genomic_DNA"/>
</dbReference>